<proteinExistence type="predicted"/>
<sequence length="317" mass="34501">MTPGSQGQNETYIGQRLLFQRTGEVEVGLADATSGADARRILKAAVIGAMLIGFPTFLLSVVISLAAGRGGSDFAGFLLVMAFLAPWLWIALVLFVPRVDVLSDWHLLLDGKADIADTAYGVVWRSLTVDRQTPVTVSPRRVRVGPPVAGVRNLLHVSLGRYYSYVSVFGFGRDLYLGWTLWRRRLPVMVVLRWIGSVFGGDPGYSGVIEMEPVKAMRESVHNALRQAIEAAVIGREIPLVETFGHDLPVETHGTGPRPRLVTVLYRTEVFSADGQPLGHVEPGVTYEVVADEPAGVTVRDNAGSTALLKDRAAVQW</sequence>
<accession>K0KGH3</accession>
<dbReference type="EMBL" id="HE804045">
    <property type="protein sequence ID" value="CCH35608.1"/>
    <property type="molecule type" value="Genomic_DNA"/>
</dbReference>
<feature type="transmembrane region" description="Helical" evidence="1">
    <location>
        <begin position="74"/>
        <end position="96"/>
    </location>
</feature>
<dbReference type="HOGENOM" id="CLU_876855_0_0_11"/>
<organism evidence="2 3">
    <name type="scientific">Saccharothrix espanaensis (strain ATCC 51144 / DSM 44229 / JCM 9112 / NBRC 15066 / NRRL 15764)</name>
    <dbReference type="NCBI Taxonomy" id="1179773"/>
    <lineage>
        <taxon>Bacteria</taxon>
        <taxon>Bacillati</taxon>
        <taxon>Actinomycetota</taxon>
        <taxon>Actinomycetes</taxon>
        <taxon>Pseudonocardiales</taxon>
        <taxon>Pseudonocardiaceae</taxon>
        <taxon>Saccharothrix</taxon>
    </lineage>
</organism>
<dbReference type="STRING" id="1179773.BN6_83930"/>
<dbReference type="AlphaFoldDB" id="K0KGH3"/>
<dbReference type="OrthoDB" id="3291473at2"/>
<keyword evidence="1" id="KW-0812">Transmembrane</keyword>
<name>K0KGH3_SACES</name>
<keyword evidence="1" id="KW-1133">Transmembrane helix</keyword>
<dbReference type="RefSeq" id="WP_015105715.1">
    <property type="nucleotide sequence ID" value="NC_019673.1"/>
</dbReference>
<reference evidence="2 3" key="1">
    <citation type="journal article" date="2012" name="BMC Genomics">
        <title>Complete genome sequence of Saccharothrix espanaensis DSM 44229T and comparison to the other completely sequenced Pseudonocardiaceae.</title>
        <authorList>
            <person name="Strobel T."/>
            <person name="Al-Dilaimi A."/>
            <person name="Blom J."/>
            <person name="Gessner A."/>
            <person name="Kalinowski J."/>
            <person name="Luzhetska M."/>
            <person name="Puhler A."/>
            <person name="Szczepanowski R."/>
            <person name="Bechthold A."/>
            <person name="Ruckert C."/>
        </authorList>
    </citation>
    <scope>NUCLEOTIDE SEQUENCE [LARGE SCALE GENOMIC DNA]</scope>
    <source>
        <strain evidence="3">ATCC 51144 / DSM 44229 / JCM 9112 / NBRC 15066 / NRRL 15764</strain>
    </source>
</reference>
<gene>
    <name evidence="2" type="ordered locus">BN6_83930</name>
</gene>
<dbReference type="eggNOG" id="ENOG5033TXY">
    <property type="taxonomic scope" value="Bacteria"/>
</dbReference>
<dbReference type="KEGG" id="sesp:BN6_83930"/>
<keyword evidence="1" id="KW-0472">Membrane</keyword>
<dbReference type="Proteomes" id="UP000006281">
    <property type="component" value="Chromosome"/>
</dbReference>
<protein>
    <submittedName>
        <fullName evidence="2">Uncharacterized protein</fullName>
    </submittedName>
</protein>
<dbReference type="BioCyc" id="SESP1179773:BN6_RS40680-MONOMER"/>
<keyword evidence="3" id="KW-1185">Reference proteome</keyword>
<feature type="transmembrane region" description="Helical" evidence="1">
    <location>
        <begin position="44"/>
        <end position="67"/>
    </location>
</feature>
<evidence type="ECO:0000256" key="1">
    <source>
        <dbReference type="SAM" id="Phobius"/>
    </source>
</evidence>
<evidence type="ECO:0000313" key="2">
    <source>
        <dbReference type="EMBL" id="CCH35608.1"/>
    </source>
</evidence>
<dbReference type="PATRIC" id="fig|1179773.3.peg.8474"/>
<evidence type="ECO:0000313" key="3">
    <source>
        <dbReference type="Proteomes" id="UP000006281"/>
    </source>
</evidence>